<comment type="caution">
    <text evidence="1">The sequence shown here is derived from an EMBL/GenBank/DDBJ whole genome shotgun (WGS) entry which is preliminary data.</text>
</comment>
<keyword evidence="2" id="KW-1185">Reference proteome</keyword>
<reference evidence="1" key="1">
    <citation type="submission" date="2023-06" db="EMBL/GenBank/DDBJ databases">
        <authorList>
            <consortium name="Lawrence Berkeley National Laboratory"/>
            <person name="Ahrendt S."/>
            <person name="Sahu N."/>
            <person name="Indic B."/>
            <person name="Wong-Bajracharya J."/>
            <person name="Merenyi Z."/>
            <person name="Ke H.-M."/>
            <person name="Monk M."/>
            <person name="Kocsube S."/>
            <person name="Drula E."/>
            <person name="Lipzen A."/>
            <person name="Balint B."/>
            <person name="Henrissat B."/>
            <person name="Andreopoulos B."/>
            <person name="Martin F.M."/>
            <person name="Harder C.B."/>
            <person name="Rigling D."/>
            <person name="Ford K.L."/>
            <person name="Foster G.D."/>
            <person name="Pangilinan J."/>
            <person name="Papanicolaou A."/>
            <person name="Barry K."/>
            <person name="LaButti K."/>
            <person name="Viragh M."/>
            <person name="Koriabine M."/>
            <person name="Yan M."/>
            <person name="Riley R."/>
            <person name="Champramary S."/>
            <person name="Plett K.L."/>
            <person name="Tsai I.J."/>
            <person name="Slot J."/>
            <person name="Sipos G."/>
            <person name="Plett J."/>
            <person name="Nagy L.G."/>
            <person name="Grigoriev I.V."/>
        </authorList>
    </citation>
    <scope>NUCLEOTIDE SEQUENCE</scope>
    <source>
        <strain evidence="1">CCBAS 213</strain>
    </source>
</reference>
<accession>A0AA39K946</accession>
<name>A0AA39K946_ARMTA</name>
<gene>
    <name evidence="1" type="ORF">EV420DRAFT_578377</name>
</gene>
<dbReference type="Proteomes" id="UP001175211">
    <property type="component" value="Unassembled WGS sequence"/>
</dbReference>
<dbReference type="EMBL" id="JAUEPS010000025">
    <property type="protein sequence ID" value="KAK0455576.1"/>
    <property type="molecule type" value="Genomic_DNA"/>
</dbReference>
<protein>
    <submittedName>
        <fullName evidence="1">Uncharacterized protein</fullName>
    </submittedName>
</protein>
<organism evidence="1 2">
    <name type="scientific">Armillaria tabescens</name>
    <name type="common">Ringless honey mushroom</name>
    <name type="synonym">Agaricus tabescens</name>
    <dbReference type="NCBI Taxonomy" id="1929756"/>
    <lineage>
        <taxon>Eukaryota</taxon>
        <taxon>Fungi</taxon>
        <taxon>Dikarya</taxon>
        <taxon>Basidiomycota</taxon>
        <taxon>Agaricomycotina</taxon>
        <taxon>Agaricomycetes</taxon>
        <taxon>Agaricomycetidae</taxon>
        <taxon>Agaricales</taxon>
        <taxon>Marasmiineae</taxon>
        <taxon>Physalacriaceae</taxon>
        <taxon>Desarmillaria</taxon>
    </lineage>
</organism>
<evidence type="ECO:0000313" key="2">
    <source>
        <dbReference type="Proteomes" id="UP001175211"/>
    </source>
</evidence>
<dbReference type="GeneID" id="85366205"/>
<dbReference type="RefSeq" id="XP_060329086.1">
    <property type="nucleotide sequence ID" value="XM_060482657.1"/>
</dbReference>
<evidence type="ECO:0000313" key="1">
    <source>
        <dbReference type="EMBL" id="KAK0455576.1"/>
    </source>
</evidence>
<proteinExistence type="predicted"/>
<sequence length="108" mass="12163">MDQTRGGSPSLCCTLMDLEHSPRHEGIFARRFLLCERLARDFSLGELITQSTCCDTYFVACCYHRTFKGDLFPCHNFRLIFIEGACSNNGQVVATAGIWIGMEGCERD</sequence>
<dbReference type="AlphaFoldDB" id="A0AA39K946"/>